<accession>X0XFW5</accession>
<proteinExistence type="predicted"/>
<dbReference type="GO" id="GO:0019748">
    <property type="term" value="P:secondary metabolic process"/>
    <property type="evidence" value="ECO:0007669"/>
    <property type="project" value="TreeGrafter"/>
</dbReference>
<reference evidence="3" key="1">
    <citation type="journal article" date="2014" name="Front. Microbiol.">
        <title>High frequency of phylogenetically diverse reductive dehalogenase-homologous genes in deep subseafloor sedimentary metagenomes.</title>
        <authorList>
            <person name="Kawai M."/>
            <person name="Futagami T."/>
            <person name="Toyoda A."/>
            <person name="Takaki Y."/>
            <person name="Nishi S."/>
            <person name="Hori S."/>
            <person name="Arai W."/>
            <person name="Tsubouchi T."/>
            <person name="Morono Y."/>
            <person name="Uchiyama I."/>
            <person name="Ito T."/>
            <person name="Fujiyama A."/>
            <person name="Inagaki F."/>
            <person name="Takami H."/>
        </authorList>
    </citation>
    <scope>NUCLEOTIDE SEQUENCE</scope>
    <source>
        <strain evidence="3">Expedition CK06-06</strain>
    </source>
</reference>
<keyword evidence="1" id="KW-0456">Lyase</keyword>
<dbReference type="GO" id="GO:0016831">
    <property type="term" value="F:carboxy-lyase activity"/>
    <property type="evidence" value="ECO:0007669"/>
    <property type="project" value="InterPro"/>
</dbReference>
<evidence type="ECO:0000256" key="1">
    <source>
        <dbReference type="ARBA" id="ARBA00023239"/>
    </source>
</evidence>
<dbReference type="SUPFAM" id="SSF51556">
    <property type="entry name" value="Metallo-dependent hydrolases"/>
    <property type="match status" value="1"/>
</dbReference>
<comment type="caution">
    <text evidence="3">The sequence shown here is derived from an EMBL/GenBank/DDBJ whole genome shotgun (WGS) entry which is preliminary data.</text>
</comment>
<protein>
    <recommendedName>
        <fullName evidence="2">Amidohydrolase-related domain-containing protein</fullName>
    </recommendedName>
</protein>
<evidence type="ECO:0000259" key="2">
    <source>
        <dbReference type="Pfam" id="PF04909"/>
    </source>
</evidence>
<dbReference type="GO" id="GO:0016787">
    <property type="term" value="F:hydrolase activity"/>
    <property type="evidence" value="ECO:0007669"/>
    <property type="project" value="InterPro"/>
</dbReference>
<name>X0XFW5_9ZZZZ</name>
<organism evidence="3">
    <name type="scientific">marine sediment metagenome</name>
    <dbReference type="NCBI Taxonomy" id="412755"/>
    <lineage>
        <taxon>unclassified sequences</taxon>
        <taxon>metagenomes</taxon>
        <taxon>ecological metagenomes</taxon>
    </lineage>
</organism>
<feature type="non-terminal residue" evidence="3">
    <location>
        <position position="249"/>
    </location>
</feature>
<dbReference type="EMBL" id="BARS01044374">
    <property type="protein sequence ID" value="GAG35523.1"/>
    <property type="molecule type" value="Genomic_DNA"/>
</dbReference>
<sequence>EKGLSVLIHTWQKTEGNGPGEITLAEFAWLAEQCPEARIVGAHSGGNWRHSIGVLRDRAPNAHVDVSGYYPERGLVEALVRDIGAERILFGSDLLGRTQASQLAKVVLADITEEEKELILWKNAARVFNLEDIPPAPCAPLRPVDELPDFRTDHFCFCGRWPFHEGPWATPSQLDDLLDEAGIETAYTGDFGTLYRQDLESANNRFLEAARATRRVAPLATMNPRAHNWRSVIRHLKDGFAGAIVFPYV</sequence>
<dbReference type="Gene3D" id="3.20.20.140">
    <property type="entry name" value="Metal-dependent hydrolases"/>
    <property type="match status" value="1"/>
</dbReference>
<dbReference type="InterPro" id="IPR032466">
    <property type="entry name" value="Metal_Hydrolase"/>
</dbReference>
<gene>
    <name evidence="3" type="ORF">S01H1_67056</name>
</gene>
<feature type="domain" description="Amidohydrolase-related" evidence="2">
    <location>
        <begin position="22"/>
        <end position="130"/>
    </location>
</feature>
<dbReference type="AlphaFoldDB" id="X0XFW5"/>
<evidence type="ECO:0000313" key="3">
    <source>
        <dbReference type="EMBL" id="GAG35523.1"/>
    </source>
</evidence>
<dbReference type="InterPro" id="IPR006680">
    <property type="entry name" value="Amidohydro-rel"/>
</dbReference>
<dbReference type="InterPro" id="IPR032465">
    <property type="entry name" value="ACMSD"/>
</dbReference>
<dbReference type="PANTHER" id="PTHR21240:SF28">
    <property type="entry name" value="ISO-OROTATE DECARBOXYLASE (EUROFUNG)"/>
    <property type="match status" value="1"/>
</dbReference>
<dbReference type="GO" id="GO:0005737">
    <property type="term" value="C:cytoplasm"/>
    <property type="evidence" value="ECO:0007669"/>
    <property type="project" value="TreeGrafter"/>
</dbReference>
<feature type="non-terminal residue" evidence="3">
    <location>
        <position position="1"/>
    </location>
</feature>
<dbReference type="Pfam" id="PF04909">
    <property type="entry name" value="Amidohydro_2"/>
    <property type="match status" value="1"/>
</dbReference>
<dbReference type="PANTHER" id="PTHR21240">
    <property type="entry name" value="2-AMINO-3-CARBOXYLMUCONATE-6-SEMIALDEHYDE DECARBOXYLASE"/>
    <property type="match status" value="1"/>
</dbReference>